<evidence type="ECO:0000313" key="11">
    <source>
        <dbReference type="Proteomes" id="UP000216133"/>
    </source>
</evidence>
<keyword evidence="7 9" id="KW-1133">Transmembrane helix</keyword>
<comment type="subcellular location">
    <subcellularLocation>
        <location evidence="1">Cell membrane</location>
        <topology evidence="1">Multi-pass membrane protein</topology>
    </subcellularLocation>
</comment>
<name>A0A268QU35_SHOCL</name>
<dbReference type="AlphaFoldDB" id="A0A268QU35"/>
<dbReference type="EMBL" id="NPBS01001113">
    <property type="protein sequence ID" value="PAF11505.1"/>
    <property type="molecule type" value="Genomic_DNA"/>
</dbReference>
<dbReference type="GO" id="GO:0005886">
    <property type="term" value="C:plasma membrane"/>
    <property type="evidence" value="ECO:0007669"/>
    <property type="project" value="UniProtKB-SubCell"/>
</dbReference>
<evidence type="ECO:0000256" key="7">
    <source>
        <dbReference type="ARBA" id="ARBA00022989"/>
    </source>
</evidence>
<dbReference type="PANTHER" id="PTHR30330:SF3">
    <property type="entry name" value="TRANSCRIPTIONAL REGULATOR, LRP FAMILY"/>
    <property type="match status" value="1"/>
</dbReference>
<comment type="caution">
    <text evidence="10">The sequence shown here is derived from an EMBL/GenBank/DDBJ whole genome shotgun (WGS) entry which is preliminary data.</text>
</comment>
<feature type="non-terminal residue" evidence="10">
    <location>
        <position position="1"/>
    </location>
</feature>
<comment type="similarity">
    <text evidence="2">Belongs to the alanine or glycine:cation symporter (AGCS) (TC 2.A.25) family.</text>
</comment>
<evidence type="ECO:0000256" key="2">
    <source>
        <dbReference type="ARBA" id="ARBA00009261"/>
    </source>
</evidence>
<gene>
    <name evidence="10" type="ORF">CHH61_26965</name>
</gene>
<dbReference type="PANTHER" id="PTHR30330">
    <property type="entry name" value="AGSS FAMILY TRANSPORTER, SODIUM-ALANINE"/>
    <property type="match status" value="1"/>
</dbReference>
<proteinExistence type="inferred from homology"/>
<evidence type="ECO:0000256" key="3">
    <source>
        <dbReference type="ARBA" id="ARBA00022448"/>
    </source>
</evidence>
<keyword evidence="5 9" id="KW-0812">Transmembrane</keyword>
<keyword evidence="6" id="KW-0769">Symport</keyword>
<sequence length="67" mass="7159">MYYMTKGLNMKWLGVIFAFALMIELIPSIMVQGNAVASAVGETFKIDGLYTGIAVALLVSLVVFGGI</sequence>
<dbReference type="InterPro" id="IPR001463">
    <property type="entry name" value="Na/Ala_symport"/>
</dbReference>
<evidence type="ECO:0000313" key="10">
    <source>
        <dbReference type="EMBL" id="PAF11505.1"/>
    </source>
</evidence>
<evidence type="ECO:0000256" key="1">
    <source>
        <dbReference type="ARBA" id="ARBA00004651"/>
    </source>
</evidence>
<dbReference type="Proteomes" id="UP000216133">
    <property type="component" value="Unassembled WGS sequence"/>
</dbReference>
<keyword evidence="3" id="KW-0813">Transport</keyword>
<dbReference type="Pfam" id="PF01235">
    <property type="entry name" value="Na_Ala_symp"/>
    <property type="match status" value="1"/>
</dbReference>
<accession>A0A268QU35</accession>
<evidence type="ECO:0000256" key="8">
    <source>
        <dbReference type="ARBA" id="ARBA00023136"/>
    </source>
</evidence>
<reference evidence="10 11" key="1">
    <citation type="submission" date="2017-07" db="EMBL/GenBank/DDBJ databases">
        <title>Isolation and whole genome analysis of endospore-forming bacteria from heroin.</title>
        <authorList>
            <person name="Kalinowski J."/>
            <person name="Ahrens B."/>
            <person name="Al-Dilaimi A."/>
            <person name="Winkler A."/>
            <person name="Wibberg D."/>
            <person name="Schleenbecker U."/>
            <person name="Ruckert C."/>
            <person name="Wolfel R."/>
            <person name="Grass G."/>
        </authorList>
    </citation>
    <scope>NUCLEOTIDE SEQUENCE [LARGE SCALE GENOMIC DNA]</scope>
    <source>
        <strain evidence="10 11">7523-2</strain>
    </source>
</reference>
<dbReference type="RefSeq" id="WP_143118246.1">
    <property type="nucleotide sequence ID" value="NZ_NPBS01001113.1"/>
</dbReference>
<evidence type="ECO:0000256" key="4">
    <source>
        <dbReference type="ARBA" id="ARBA00022475"/>
    </source>
</evidence>
<organism evidence="10 11">
    <name type="scientific">Shouchella clausii</name>
    <name type="common">Alkalihalobacillus clausii</name>
    <dbReference type="NCBI Taxonomy" id="79880"/>
    <lineage>
        <taxon>Bacteria</taxon>
        <taxon>Bacillati</taxon>
        <taxon>Bacillota</taxon>
        <taxon>Bacilli</taxon>
        <taxon>Bacillales</taxon>
        <taxon>Bacillaceae</taxon>
        <taxon>Shouchella</taxon>
    </lineage>
</organism>
<feature type="transmembrane region" description="Helical" evidence="9">
    <location>
        <begin position="49"/>
        <end position="66"/>
    </location>
</feature>
<protein>
    <submittedName>
        <fullName evidence="10">Uncharacterized protein</fullName>
    </submittedName>
</protein>
<dbReference type="GO" id="GO:0005283">
    <property type="term" value="F:amino acid:sodium symporter activity"/>
    <property type="evidence" value="ECO:0007669"/>
    <property type="project" value="InterPro"/>
</dbReference>
<evidence type="ECO:0000256" key="6">
    <source>
        <dbReference type="ARBA" id="ARBA00022847"/>
    </source>
</evidence>
<keyword evidence="4" id="KW-1003">Cell membrane</keyword>
<keyword evidence="8 9" id="KW-0472">Membrane</keyword>
<feature type="non-terminal residue" evidence="10">
    <location>
        <position position="67"/>
    </location>
</feature>
<evidence type="ECO:0000256" key="9">
    <source>
        <dbReference type="SAM" id="Phobius"/>
    </source>
</evidence>
<evidence type="ECO:0000256" key="5">
    <source>
        <dbReference type="ARBA" id="ARBA00022692"/>
    </source>
</evidence>